<dbReference type="AlphaFoldDB" id="A0A2L0X3R9"/>
<dbReference type="Pfam" id="PF01494">
    <property type="entry name" value="FAD_binding_3"/>
    <property type="match status" value="1"/>
</dbReference>
<dbReference type="SUPFAM" id="SSF51905">
    <property type="entry name" value="FAD/NAD(P)-binding domain"/>
    <property type="match status" value="1"/>
</dbReference>
<dbReference type="OrthoDB" id="5487740at2"/>
<dbReference type="InterPro" id="IPR050493">
    <property type="entry name" value="FAD-dep_Monooxygenase_BioMet"/>
</dbReference>
<accession>A0A2L0X3R9</accession>
<sequence length="408" mass="43846">MEIGILGGGIAGLSVALALHQQGYQPRVYERRAEPATMGAGVTLWPNAGFVLQELGLLRDIEAVGGRPVMAHRYDEAGNALGGVDIALLDRTMGYPTQTVLRRDLQAVLLKHAARAGIPVEFGHRAAAIDLDAHGRAVAHFENGVSIRPDLLIGADGRMDSVARKFVAGDNTPIYQGFVNWIGVAQGQSALVDDIAIQDFWGAGTRFGCVAIRTDLLYWAAAQARPLPGETSTSEIRKEIEDLFAGWPEPVARIIQATPAHAIRLIAVHDLEPLHTWSRANVLLIGDAAHAPLPTSGQGACQALEDAWHLARCLEGAGGSLDEVFQQFTKIRSPKTTKLVEQGRIFARALFAMDPETCRIRNERAKASNPVRDVQILAEGWAQGLPMPLYASGMPVDGVGVSSLYAPE</sequence>
<keyword evidence="2 3" id="KW-0503">Monooxygenase</keyword>
<keyword evidence="1" id="KW-0560">Oxidoreductase</keyword>
<dbReference type="PANTHER" id="PTHR13789:SF309">
    <property type="entry name" value="PUTATIVE (AFU_ORTHOLOGUE AFUA_6G14510)-RELATED"/>
    <property type="match status" value="1"/>
</dbReference>
<dbReference type="Proteomes" id="UP000253772">
    <property type="component" value="Chromosome c2"/>
</dbReference>
<dbReference type="EMBL" id="CP037901">
    <property type="protein sequence ID" value="QBP12260.1"/>
    <property type="molecule type" value="Genomic_DNA"/>
</dbReference>
<dbReference type="PRINTS" id="PR00420">
    <property type="entry name" value="RNGMNOXGNASE"/>
</dbReference>
<dbReference type="GO" id="GO:0004497">
    <property type="term" value="F:monooxygenase activity"/>
    <property type="evidence" value="ECO:0007669"/>
    <property type="project" value="UniProtKB-KW"/>
</dbReference>
<evidence type="ECO:0000313" key="4">
    <source>
        <dbReference type="Proteomes" id="UP000253772"/>
    </source>
</evidence>
<organism evidence="3 4">
    <name type="scientific">Cupriavidus metallidurans</name>
    <dbReference type="NCBI Taxonomy" id="119219"/>
    <lineage>
        <taxon>Bacteria</taxon>
        <taxon>Pseudomonadati</taxon>
        <taxon>Pseudomonadota</taxon>
        <taxon>Betaproteobacteria</taxon>
        <taxon>Burkholderiales</taxon>
        <taxon>Burkholderiaceae</taxon>
        <taxon>Cupriavidus</taxon>
    </lineage>
</organism>
<proteinExistence type="predicted"/>
<dbReference type="InterPro" id="IPR036188">
    <property type="entry name" value="FAD/NAD-bd_sf"/>
</dbReference>
<reference evidence="3 4" key="1">
    <citation type="submission" date="2019-03" db="EMBL/GenBank/DDBJ databases">
        <title>Comparative insights into the high quality Complete genome sequence of highly metal resistant Cupriavidus metallidurans strain BS1 isolated from a gold-copper mine.</title>
        <authorList>
            <person name="Mazhar H.S."/>
            <person name="Rensing C."/>
        </authorList>
    </citation>
    <scope>NUCLEOTIDE SEQUENCE [LARGE SCALE GENOMIC DNA]</scope>
    <source>
        <strain evidence="3 4">BS1</strain>
    </source>
</reference>
<dbReference type="InterPro" id="IPR002938">
    <property type="entry name" value="FAD-bd"/>
</dbReference>
<evidence type="ECO:0000256" key="2">
    <source>
        <dbReference type="ARBA" id="ARBA00023033"/>
    </source>
</evidence>
<dbReference type="Gene3D" id="3.50.50.60">
    <property type="entry name" value="FAD/NAD(P)-binding domain"/>
    <property type="match status" value="1"/>
</dbReference>
<dbReference type="PANTHER" id="PTHR13789">
    <property type="entry name" value="MONOOXYGENASE"/>
    <property type="match status" value="1"/>
</dbReference>
<evidence type="ECO:0000313" key="3">
    <source>
        <dbReference type="EMBL" id="QBP12260.1"/>
    </source>
</evidence>
<gene>
    <name evidence="3" type="ORF">DDF84_021100</name>
</gene>
<dbReference type="GO" id="GO:0071949">
    <property type="term" value="F:FAD binding"/>
    <property type="evidence" value="ECO:0007669"/>
    <property type="project" value="InterPro"/>
</dbReference>
<evidence type="ECO:0000256" key="1">
    <source>
        <dbReference type="ARBA" id="ARBA00023002"/>
    </source>
</evidence>
<dbReference type="RefSeq" id="WP_024570090.1">
    <property type="nucleotide sequence ID" value="NZ_CP026544.1"/>
</dbReference>
<name>A0A2L0X3R9_9BURK</name>
<protein>
    <submittedName>
        <fullName evidence="3">Monooxygenase</fullName>
    </submittedName>
</protein>